<evidence type="ECO:0000313" key="3">
    <source>
        <dbReference type="Proteomes" id="UP001476282"/>
    </source>
</evidence>
<dbReference type="NCBIfam" id="TIGR02913">
    <property type="entry name" value="HAF_rpt"/>
    <property type="match status" value="1"/>
</dbReference>
<evidence type="ECO:0000313" key="2">
    <source>
        <dbReference type="EMBL" id="GAA5480888.1"/>
    </source>
</evidence>
<dbReference type="SUPFAM" id="SSF82171">
    <property type="entry name" value="DPP6 N-terminal domain-like"/>
    <property type="match status" value="1"/>
</dbReference>
<dbReference type="EMBL" id="BAABRI010000001">
    <property type="protein sequence ID" value="GAA5480888.1"/>
    <property type="molecule type" value="Genomic_DNA"/>
</dbReference>
<evidence type="ECO:0000256" key="1">
    <source>
        <dbReference type="SAM" id="MobiDB-lite"/>
    </source>
</evidence>
<feature type="region of interest" description="Disordered" evidence="1">
    <location>
        <begin position="458"/>
        <end position="507"/>
    </location>
</feature>
<reference evidence="2 3" key="1">
    <citation type="submission" date="2024-02" db="EMBL/GenBank/DDBJ databases">
        <title>Haloferula sargassicola NBRC 104335.</title>
        <authorList>
            <person name="Ichikawa N."/>
            <person name="Katano-Makiyama Y."/>
            <person name="Hidaka K."/>
        </authorList>
    </citation>
    <scope>NUCLEOTIDE SEQUENCE [LARGE SCALE GENOMIC DNA]</scope>
    <source>
        <strain evidence="2 3">NBRC 104335</strain>
    </source>
</reference>
<accession>A0ABP9UMA0</accession>
<organism evidence="2 3">
    <name type="scientific">Haloferula sargassicola</name>
    <dbReference type="NCBI Taxonomy" id="490096"/>
    <lineage>
        <taxon>Bacteria</taxon>
        <taxon>Pseudomonadati</taxon>
        <taxon>Verrucomicrobiota</taxon>
        <taxon>Verrucomicrobiia</taxon>
        <taxon>Verrucomicrobiales</taxon>
        <taxon>Verrucomicrobiaceae</taxon>
        <taxon>Haloferula</taxon>
    </lineage>
</organism>
<comment type="caution">
    <text evidence="2">The sequence shown here is derived from an EMBL/GenBank/DDBJ whole genome shotgun (WGS) entry which is preliminary data.</text>
</comment>
<protein>
    <submittedName>
        <fullName evidence="2">Uncharacterized protein</fullName>
    </submittedName>
</protein>
<keyword evidence="3" id="KW-1185">Reference proteome</keyword>
<name>A0ABP9UMA0_9BACT</name>
<dbReference type="Proteomes" id="UP001476282">
    <property type="component" value="Unassembled WGS sequence"/>
</dbReference>
<dbReference type="InterPro" id="IPR014262">
    <property type="entry name" value="HAF_rpt"/>
</dbReference>
<sequence length="577" mass="58966">MLKFSIFAPLILPLGCLSGAEPQPLTFQIIHGLPEGFATSTALAVSGDGRVVAGRSSTDSQTEEAFIWTADEGISSPHAIASSAGSSSLVALSADGSQGVVSRFSEAAGSVWSSTDGLDDLLPLPSFGFSFSNGFDISSDGGRVVGQSSTQSGVHAALWTPGALTVDLGTLPIGSGDLSSTGYAISGDGTIAVGACTAGSNTVAFKWTDDTMTSLGDLPGGDMRSAATGISADGSVIVGWGTDFDGSTGVVFHPGWPEPVGDLDGGETDSQLLDVTADGSMAVGYGTDDSGRQAVIWDPAHGLRRISELLADAGMDLAAWSLTEAVAISDDGDVLVGNGIAPGGTANGWVVRGWSSLIAGGGQAAVIDPVVVRVNVRLAEGLRLGSEMIATVTAEGDSIPVTMTGPMSGGPITRLFYLSRGSTYTFRASLGNWVGLPETTLTLDESTSVDLVLDLDSDGDGLGDTAEEDEYGTDPDLADTDGDGFDDGFEVGAGLSPTDPGEPAEGEPAIDMETPEAISIRFYAAAGVDYEVQSSTDLSHWQALEEVVAGEGRLVELEIVGESPEKRFFRLLRSPGS</sequence>
<gene>
    <name evidence="2" type="ORF">Hsar01_00092</name>
</gene>
<proteinExistence type="predicted"/>
<feature type="compositionally biased region" description="Acidic residues" evidence="1">
    <location>
        <begin position="458"/>
        <end position="489"/>
    </location>
</feature>